<dbReference type="Pfam" id="PF01844">
    <property type="entry name" value="HNH"/>
    <property type="match status" value="1"/>
</dbReference>
<dbReference type="OMA" id="WCEGHHI"/>
<reference evidence="4 5" key="2">
    <citation type="submission" date="2017-02" db="EMBL/GenBank/DDBJ databases">
        <title>Protein polymorphisms may explain contrasting epidemiological fitness of two variants of a multidrug-resistant Mycobacterium tuberculosis strain.</title>
        <authorList>
            <person name="Bigi M.M."/>
            <person name="Lopez B."/>
            <person name="Blanco F.C."/>
            <person name="Sasiain M.C."/>
            <person name="De La Barrera S."/>
            <person name="Ritacco V."/>
            <person name="Bigi F."/>
            <person name="Soria M.A."/>
        </authorList>
    </citation>
    <scope>NUCLEOTIDE SEQUENCE [LARGE SCALE GENOMIC DNA]</scope>
    <source>
        <strain evidence="4 5">6548</strain>
    </source>
</reference>
<dbReference type="Pfam" id="PF02720">
    <property type="entry name" value="DUF222"/>
    <property type="match status" value="1"/>
</dbReference>
<evidence type="ECO:0000313" key="4">
    <source>
        <dbReference type="EMBL" id="OMH59874.1"/>
    </source>
</evidence>
<dbReference type="GO" id="GO:0008270">
    <property type="term" value="F:zinc ion binding"/>
    <property type="evidence" value="ECO:0007669"/>
    <property type="project" value="InterPro"/>
</dbReference>
<dbReference type="EMBL" id="LWDQ01000001">
    <property type="protein sequence ID" value="OMH59874.1"/>
    <property type="molecule type" value="Genomic_DNA"/>
</dbReference>
<dbReference type="SMART" id="SM00507">
    <property type="entry name" value="HNHc"/>
    <property type="match status" value="1"/>
</dbReference>
<keyword evidence="4" id="KW-0378">Hydrolase</keyword>
<sequence>MSEIFCITDHSEPMTARFLSVVLRRIRGMRSDTREEISAALDAYHASLSRVLDLKCDALTTPELLACLQRLEVERRRQGAAEHALINQLAGQACEEELGGTLRTALANRLHITPGEASRRIAEAEDLGERRALTGEPLPAQLTATAAAQREGKIGREHIKEIQAFFKELSAAVDLGIREAAEAQLAELATSRRPDHLHGLATQLMDWLHPDGNFSDQERARKRGITMGKQEFDGMSRISGLLTPELRATIEAVLAKLAAPGACNPDDQTPVVDDTPDADAVRRDTRSQAQRHHDGLLAGLRGLLASGELGQHRGLPVTVVVSTTLKELEAATGKGVTGGGSRVPMSDLIRMASNAHHYLALFDGAKPLALYHTKRLASPAQRIMLYAKDRGCSRPGCDAPAYHSEVHHVTPWTTTHRTDINDLTLACGPDNRLVEKGWKTRKNAKGDTEWLPPAHLDHGQPRINRYHHPEKILCEPDDDEPH</sequence>
<evidence type="ECO:0000259" key="3">
    <source>
        <dbReference type="SMART" id="SM00507"/>
    </source>
</evidence>
<dbReference type="GO" id="GO:0003676">
    <property type="term" value="F:nucleic acid binding"/>
    <property type="evidence" value="ECO:0007669"/>
    <property type="project" value="InterPro"/>
</dbReference>
<dbReference type="InterPro" id="IPR003870">
    <property type="entry name" value="DUF222"/>
</dbReference>
<feature type="domain" description="HNH nuclease" evidence="3">
    <location>
        <begin position="380"/>
        <end position="432"/>
    </location>
</feature>
<reference evidence="4 5" key="1">
    <citation type="submission" date="2016-04" db="EMBL/GenBank/DDBJ databases">
        <authorList>
            <person name="Bigi M."/>
            <person name="Bigi F."/>
            <person name="Soria M.A."/>
        </authorList>
    </citation>
    <scope>NUCLEOTIDE SEQUENCE [LARGE SCALE GENOMIC DNA]</scope>
    <source>
        <strain evidence="4 5">6548</strain>
    </source>
</reference>
<protein>
    <submittedName>
        <fullName evidence="4">HNH endonuclease</fullName>
    </submittedName>
</protein>
<proteinExistence type="inferred from homology"/>
<comment type="similarity">
    <text evidence="1">Belongs to the Rv1128c/1148c/1588c/1702c/1945/3466 family.</text>
</comment>
<accession>A0AA44LN91</accession>
<dbReference type="GO" id="GO:0004519">
    <property type="term" value="F:endonuclease activity"/>
    <property type="evidence" value="ECO:0007669"/>
    <property type="project" value="UniProtKB-KW"/>
</dbReference>
<evidence type="ECO:0000256" key="2">
    <source>
        <dbReference type="SAM" id="MobiDB-lite"/>
    </source>
</evidence>
<dbReference type="InterPro" id="IPR002711">
    <property type="entry name" value="HNH"/>
</dbReference>
<dbReference type="Proteomes" id="UP000189452">
    <property type="component" value="Chromosome"/>
</dbReference>
<dbReference type="InterPro" id="IPR003615">
    <property type="entry name" value="HNH_nuc"/>
</dbReference>
<keyword evidence="4" id="KW-0255">Endonuclease</keyword>
<name>A0AA44LN91_MYCTX</name>
<dbReference type="CDD" id="cd00085">
    <property type="entry name" value="HNHc"/>
    <property type="match status" value="1"/>
</dbReference>
<feature type="region of interest" description="Disordered" evidence="2">
    <location>
        <begin position="443"/>
        <end position="462"/>
    </location>
</feature>
<organism evidence="4 5">
    <name type="scientific">Mycobacterium tuberculosis</name>
    <dbReference type="NCBI Taxonomy" id="1773"/>
    <lineage>
        <taxon>Bacteria</taxon>
        <taxon>Bacillati</taxon>
        <taxon>Actinomycetota</taxon>
        <taxon>Actinomycetes</taxon>
        <taxon>Mycobacteriales</taxon>
        <taxon>Mycobacteriaceae</taxon>
        <taxon>Mycobacterium</taxon>
        <taxon>Mycobacterium tuberculosis complex</taxon>
    </lineage>
</organism>
<gene>
    <name evidence="4" type="ORF">A4S10_02045</name>
</gene>
<comment type="caution">
    <text evidence="4">The sequence shown here is derived from an EMBL/GenBank/DDBJ whole genome shotgun (WGS) entry which is preliminary data.</text>
</comment>
<evidence type="ECO:0000313" key="5">
    <source>
        <dbReference type="Proteomes" id="UP000189452"/>
    </source>
</evidence>
<keyword evidence="4" id="KW-0540">Nuclease</keyword>
<evidence type="ECO:0000256" key="1">
    <source>
        <dbReference type="ARBA" id="ARBA00023450"/>
    </source>
</evidence>
<dbReference type="AlphaFoldDB" id="A0AA44LN91"/>